<dbReference type="InterPro" id="IPR032675">
    <property type="entry name" value="LRR_dom_sf"/>
</dbReference>
<organism evidence="1 2">
    <name type="scientific">Aureobasidium melanogenum</name>
    <name type="common">Aureobasidium pullulans var. melanogenum</name>
    <dbReference type="NCBI Taxonomy" id="46634"/>
    <lineage>
        <taxon>Eukaryota</taxon>
        <taxon>Fungi</taxon>
        <taxon>Dikarya</taxon>
        <taxon>Ascomycota</taxon>
        <taxon>Pezizomycotina</taxon>
        <taxon>Dothideomycetes</taxon>
        <taxon>Dothideomycetidae</taxon>
        <taxon>Dothideales</taxon>
        <taxon>Saccotheciaceae</taxon>
        <taxon>Aureobasidium</taxon>
    </lineage>
</organism>
<dbReference type="Gene3D" id="3.80.10.10">
    <property type="entry name" value="Ribonuclease Inhibitor"/>
    <property type="match status" value="1"/>
</dbReference>
<dbReference type="OrthoDB" id="3848606at2759"/>
<dbReference type="GO" id="GO:0019005">
    <property type="term" value="C:SCF ubiquitin ligase complex"/>
    <property type="evidence" value="ECO:0007669"/>
    <property type="project" value="TreeGrafter"/>
</dbReference>
<comment type="caution">
    <text evidence="1">The sequence shown here is derived from an EMBL/GenBank/DDBJ whole genome shotgun (WGS) entry which is preliminary data.</text>
</comment>
<dbReference type="PANTHER" id="PTHR13318:SF190">
    <property type="entry name" value="PARTNER OF PAIRED, ISOFORM B"/>
    <property type="match status" value="1"/>
</dbReference>
<dbReference type="Proteomes" id="UP000767238">
    <property type="component" value="Unassembled WGS sequence"/>
</dbReference>
<accession>A0A9P8K563</accession>
<evidence type="ECO:0000313" key="1">
    <source>
        <dbReference type="EMBL" id="KAH0214055.1"/>
    </source>
</evidence>
<dbReference type="EMBL" id="JAHFYH010000088">
    <property type="protein sequence ID" value="KAH0214055.1"/>
    <property type="molecule type" value="Genomic_DNA"/>
</dbReference>
<dbReference type="SUPFAM" id="SSF52047">
    <property type="entry name" value="RNI-like"/>
    <property type="match status" value="1"/>
</dbReference>
<dbReference type="AlphaFoldDB" id="A0A9P8K563"/>
<feature type="non-terminal residue" evidence="1">
    <location>
        <position position="482"/>
    </location>
</feature>
<reference evidence="1" key="1">
    <citation type="journal article" date="2021" name="J Fungi (Basel)">
        <title>Virulence traits and population genomics of the black yeast Aureobasidium melanogenum.</title>
        <authorList>
            <person name="Cernosa A."/>
            <person name="Sun X."/>
            <person name="Gostincar C."/>
            <person name="Fang C."/>
            <person name="Gunde-Cimerman N."/>
            <person name="Song Z."/>
        </authorList>
    </citation>
    <scope>NUCLEOTIDE SEQUENCE</scope>
    <source>
        <strain evidence="1">EXF-8016</strain>
    </source>
</reference>
<dbReference type="GO" id="GO:0031146">
    <property type="term" value="P:SCF-dependent proteasomal ubiquitin-dependent protein catabolic process"/>
    <property type="evidence" value="ECO:0007669"/>
    <property type="project" value="TreeGrafter"/>
</dbReference>
<protein>
    <submittedName>
        <fullName evidence="1">Uncharacterized protein</fullName>
    </submittedName>
</protein>
<proteinExistence type="predicted"/>
<evidence type="ECO:0000313" key="2">
    <source>
        <dbReference type="Proteomes" id="UP000767238"/>
    </source>
</evidence>
<dbReference type="PANTHER" id="PTHR13318">
    <property type="entry name" value="PARTNER OF PAIRED, ISOFORM B-RELATED"/>
    <property type="match status" value="1"/>
</dbReference>
<name>A0A9P8K563_AURME</name>
<sequence>MAAPAITAALVTGWYKLPAELHEKVVNHLKDNRAALENVIASDGPATNEALRLYWSTATPINDLFAILRNKPFPHRQFFANFLRGVTIEFKAPGEHHEGRGLHYPRLQSLTVVHDQVLMGRESCTYARIRRFMSARLRHLEIGCHLHEGMDVIPTTDNFLPALGGCLDLRSLTLRARVKGATSEDLVDVLNNCTMLRSLKLERCTQSLIDESSIQAIAAHPAIRFLEIDKHLDVQLVSLVANVPQPFKHITDLRLCIDTSAVRFMLPHMANLVTLELTVFSDYGTSSIFPYLRTLTTLKSLYLKFHNKILRDEDLSHLASLKQLESLELSEHDDEKAFLNTSMVRSDLFAAVLGSLPCLDSFTLNASHAFGDGFLIALGRGCHALGYLTLPGPFTLEPLSRELGVLFPCLRVLELGRVDSTLPLRNWGGFREAWAGGIARSLLRHAPQLQQMWLSEDGDRGMGDLVQETWEEMVEERDSRLQ</sequence>
<reference evidence="1" key="2">
    <citation type="submission" date="2021-08" db="EMBL/GenBank/DDBJ databases">
        <authorList>
            <person name="Gostincar C."/>
            <person name="Sun X."/>
            <person name="Song Z."/>
            <person name="Gunde-Cimerman N."/>
        </authorList>
    </citation>
    <scope>NUCLEOTIDE SEQUENCE</scope>
    <source>
        <strain evidence="1">EXF-8016</strain>
    </source>
</reference>
<gene>
    <name evidence="1" type="ORF">KCV03_g8591</name>
</gene>